<dbReference type="KEGG" id="spu:105445924"/>
<keyword evidence="2" id="KW-0812">Transmembrane</keyword>
<dbReference type="Pfam" id="PF07686">
    <property type="entry name" value="V-set"/>
    <property type="match status" value="1"/>
</dbReference>
<feature type="region of interest" description="Disordered" evidence="1">
    <location>
        <begin position="623"/>
        <end position="677"/>
    </location>
</feature>
<dbReference type="SMART" id="SM00409">
    <property type="entry name" value="IG"/>
    <property type="match status" value="1"/>
</dbReference>
<feature type="chain" id="PRO_5033596895" description="Ig-like domain-containing protein" evidence="3">
    <location>
        <begin position="27"/>
        <end position="922"/>
    </location>
</feature>
<organism evidence="5 6">
    <name type="scientific">Strongylocentrotus purpuratus</name>
    <name type="common">Purple sea urchin</name>
    <dbReference type="NCBI Taxonomy" id="7668"/>
    <lineage>
        <taxon>Eukaryota</taxon>
        <taxon>Metazoa</taxon>
        <taxon>Echinodermata</taxon>
        <taxon>Eleutherozoa</taxon>
        <taxon>Echinozoa</taxon>
        <taxon>Echinoidea</taxon>
        <taxon>Euechinoidea</taxon>
        <taxon>Echinacea</taxon>
        <taxon>Camarodonta</taxon>
        <taxon>Echinidea</taxon>
        <taxon>Strongylocentrotidae</taxon>
        <taxon>Strongylocentrotus</taxon>
    </lineage>
</organism>
<feature type="compositionally biased region" description="Basic and acidic residues" evidence="1">
    <location>
        <begin position="779"/>
        <end position="793"/>
    </location>
</feature>
<sequence>MKMESSMMHQLIIILIISSTIFLSIATPSFEVYPIDAEVEEGGLAMLSCTVTDLGDASLYWRYLDEDGSIGILSVNRNTDKYAGLHGELTERISIKGDPNHGEYNLFIKNVLMSDQRQYFCSAITPESYVFDSNKASLIVRPRNRPIPHEPACLAEAIAPPGIFNIGSLFRFTCATPSGSPPQTLAWTIIEGGRRTLLVACPQSPCIHNRQLSIEDVNRTFVCELVDGSVHPNRVECTYTPLQRRIDVVIDPPLFQHPPLIRQGFMCFPVAYDPNNLLFEWYLNSELIFNGTGHSLLNLMIHREDDGSTLSCVVSTLDGSFRGIGKVDIELFDPSDVFPDAEGSSSPSLDHVTTRRAKTETSPSRSGSVIKYTTTLPSPTGPFLSIQPLAEISDGDNSSKHLSILVVVSAIAGALVTMLSCAIGLVVLLFIRKRRKQILTLQQNEAAHGNGNCGQLEMSVVNTKTAEGRGAVEIGDNAVNTQRQSMGSDTECTLDRFYVTLEPEGNEAAEDIDYSKKASKGSPDAEKSPAFGPPCTPNEYARPQTKPLEISDQLHQGMLNQGLSRIHERTMSESSASAYAVTDVVSLEGRFIFKGMSGRDEAHMGVCRLPSGERSATMSRALTRNQTAPPLPARTLPRTLSIPDQPPSDDSFSQRRQSDSEAIKDKAKSKSKNSFGNRWPWSVRNKKECSIDSEVTSETPDVPSSEWESRRLSVASGGSGDYAEIISADKVTDSAPGKRHSIACEKLDSIPERSVPANDYQDVEAYASSMALLENQPKIGKETTTESGYDRLSRPNQFQSPPLQRSCTMPIYAKVKKSKSLDHDGSGKTKKETGQGDTRRNRTDKSESNPKLLRSMSEGTAPSARKNKPRVIGGYDTVEITEKLDHILVQMRNGFSGETIDISDEENKEPSTNKGTHFADIV</sequence>
<dbReference type="InterPro" id="IPR007110">
    <property type="entry name" value="Ig-like_dom"/>
</dbReference>
<keyword evidence="2" id="KW-0472">Membrane</keyword>
<dbReference type="OrthoDB" id="190835at2759"/>
<evidence type="ECO:0000313" key="5">
    <source>
        <dbReference type="EnsemblMetazoa" id="XP_011680377"/>
    </source>
</evidence>
<feature type="region of interest" description="Disordered" evidence="1">
    <location>
        <begin position="339"/>
        <end position="371"/>
    </location>
</feature>
<dbReference type="RefSeq" id="XP_011680378.2">
    <property type="nucleotide sequence ID" value="XM_011682076.2"/>
</dbReference>
<feature type="transmembrane region" description="Helical" evidence="2">
    <location>
        <begin position="402"/>
        <end position="431"/>
    </location>
</feature>
<reference evidence="6" key="1">
    <citation type="submission" date="2015-02" db="EMBL/GenBank/DDBJ databases">
        <title>Genome sequencing for Strongylocentrotus purpuratus.</title>
        <authorList>
            <person name="Murali S."/>
            <person name="Liu Y."/>
            <person name="Vee V."/>
            <person name="English A."/>
            <person name="Wang M."/>
            <person name="Skinner E."/>
            <person name="Han Y."/>
            <person name="Muzny D.M."/>
            <person name="Worley K.C."/>
            <person name="Gibbs R.A."/>
        </authorList>
    </citation>
    <scope>NUCLEOTIDE SEQUENCE</scope>
</reference>
<evidence type="ECO:0000256" key="3">
    <source>
        <dbReference type="SAM" id="SignalP"/>
    </source>
</evidence>
<dbReference type="SUPFAM" id="SSF48726">
    <property type="entry name" value="Immunoglobulin"/>
    <property type="match status" value="1"/>
</dbReference>
<dbReference type="InParanoid" id="A0A7M7HQS4"/>
<keyword evidence="3" id="KW-0732">Signal</keyword>
<dbReference type="EnsemblMetazoa" id="XM_011682076">
    <property type="protein sequence ID" value="XP_011680378"/>
    <property type="gene ID" value="LOC105445924"/>
</dbReference>
<dbReference type="PROSITE" id="PS50835">
    <property type="entry name" value="IG_LIKE"/>
    <property type="match status" value="1"/>
</dbReference>
<accession>A0A7M7HQS4</accession>
<feature type="compositionally biased region" description="Basic and acidic residues" evidence="1">
    <location>
        <begin position="819"/>
        <end position="848"/>
    </location>
</feature>
<feature type="region of interest" description="Disordered" evidence="1">
    <location>
        <begin position="776"/>
        <end position="870"/>
    </location>
</feature>
<evidence type="ECO:0000313" key="6">
    <source>
        <dbReference type="Proteomes" id="UP000007110"/>
    </source>
</evidence>
<evidence type="ECO:0000256" key="1">
    <source>
        <dbReference type="SAM" id="MobiDB-lite"/>
    </source>
</evidence>
<dbReference type="PANTHER" id="PTHR45889:SF8">
    <property type="entry name" value="IG-LIKE DOMAIN-CONTAINING PROTEIN"/>
    <property type="match status" value="1"/>
</dbReference>
<keyword evidence="6" id="KW-1185">Reference proteome</keyword>
<feature type="domain" description="Ig-like" evidence="4">
    <location>
        <begin position="28"/>
        <end position="137"/>
    </location>
</feature>
<dbReference type="Proteomes" id="UP000007110">
    <property type="component" value="Unassembled WGS sequence"/>
</dbReference>
<keyword evidence="2" id="KW-1133">Transmembrane helix</keyword>
<dbReference type="InterPro" id="IPR013106">
    <property type="entry name" value="Ig_V-set"/>
</dbReference>
<dbReference type="InterPro" id="IPR013783">
    <property type="entry name" value="Ig-like_fold"/>
</dbReference>
<feature type="region of interest" description="Disordered" evidence="1">
    <location>
        <begin position="689"/>
        <end position="718"/>
    </location>
</feature>
<evidence type="ECO:0000256" key="2">
    <source>
        <dbReference type="SAM" id="Phobius"/>
    </source>
</evidence>
<dbReference type="Gene3D" id="2.60.40.10">
    <property type="entry name" value="Immunoglobulins"/>
    <property type="match status" value="1"/>
</dbReference>
<feature type="region of interest" description="Disordered" evidence="1">
    <location>
        <begin position="509"/>
        <end position="543"/>
    </location>
</feature>
<dbReference type="InterPro" id="IPR003599">
    <property type="entry name" value="Ig_sub"/>
</dbReference>
<dbReference type="RefSeq" id="XP_011680377.2">
    <property type="nucleotide sequence ID" value="XM_011682075.2"/>
</dbReference>
<proteinExistence type="predicted"/>
<name>A0A7M7HQS4_STRPU</name>
<feature type="signal peptide" evidence="3">
    <location>
        <begin position="1"/>
        <end position="26"/>
    </location>
</feature>
<dbReference type="OMA" id="NKGSHFA"/>
<feature type="region of interest" description="Disordered" evidence="1">
    <location>
        <begin position="901"/>
        <end position="922"/>
    </location>
</feature>
<feature type="compositionally biased region" description="Polar residues" evidence="1">
    <location>
        <begin position="360"/>
        <end position="371"/>
    </location>
</feature>
<dbReference type="InterPro" id="IPR036179">
    <property type="entry name" value="Ig-like_dom_sf"/>
</dbReference>
<evidence type="ECO:0000259" key="4">
    <source>
        <dbReference type="PROSITE" id="PS50835"/>
    </source>
</evidence>
<reference evidence="5" key="2">
    <citation type="submission" date="2021-01" db="UniProtKB">
        <authorList>
            <consortium name="EnsemblMetazoa"/>
        </authorList>
    </citation>
    <scope>IDENTIFICATION</scope>
</reference>
<feature type="compositionally biased region" description="Polar residues" evidence="1">
    <location>
        <begin position="794"/>
        <end position="807"/>
    </location>
</feature>
<dbReference type="PANTHER" id="PTHR45889">
    <property type="entry name" value="IG-LIKE DOMAIN-CONTAINING PROTEIN"/>
    <property type="match status" value="1"/>
</dbReference>
<feature type="compositionally biased region" description="Basic and acidic residues" evidence="1">
    <location>
        <begin position="652"/>
        <end position="668"/>
    </location>
</feature>
<dbReference type="GeneID" id="105445924"/>
<protein>
    <recommendedName>
        <fullName evidence="4">Ig-like domain-containing protein</fullName>
    </recommendedName>
</protein>
<dbReference type="EnsemblMetazoa" id="XM_011682075">
    <property type="protein sequence ID" value="XP_011680377"/>
    <property type="gene ID" value="LOC105445924"/>
</dbReference>
<dbReference type="AlphaFoldDB" id="A0A7M7HQS4"/>